<feature type="compositionally biased region" description="Polar residues" evidence="1">
    <location>
        <begin position="275"/>
        <end position="320"/>
    </location>
</feature>
<evidence type="ECO:0000313" key="4">
    <source>
        <dbReference type="EMBL" id="KAE9085717.1"/>
    </source>
</evidence>
<evidence type="ECO:0000313" key="6">
    <source>
        <dbReference type="Proteomes" id="UP000460718"/>
    </source>
</evidence>
<dbReference type="EMBL" id="QXFW01003187">
    <property type="protein sequence ID" value="KAE8972417.1"/>
    <property type="molecule type" value="Genomic_DNA"/>
</dbReference>
<feature type="compositionally biased region" description="Low complexity" evidence="1">
    <location>
        <begin position="254"/>
        <end position="274"/>
    </location>
</feature>
<comment type="caution">
    <text evidence="4">The sequence shown here is derived from an EMBL/GenBank/DDBJ whole genome shotgun (WGS) entry which is preliminary data.</text>
</comment>
<protein>
    <submittedName>
        <fullName evidence="4">Uncharacterized protein</fullName>
    </submittedName>
</protein>
<sequence>MVSWTSLSAALAAFAMSAENVRAHGYMDKPLAAFKDKETSAWVVEIAPQWKGDWDSAKGDEGLVALYKQLKKSNNVKDIRTVLDSDTKLYGEDCGFTDPKATPQSPPTTGDATFSRGMVHAGPCEIWLDDKMVLQSDDCRSAYGDGMKEKASVFKPVDYSSCASGGCMFRFYWLALQRRDSKTYWQVYKNCIPLSGPAGGGASQTTSSSGDGSSTSQTSPSSGESESPSSGESSSPSSARSCYKCTVQGLGLGTNSTSSTSTTASSTTTDSSSTQEHSLSSNSGTIKKTKTPSTDVPEATTATSKFGSENGPTRSPSSKCNARERH</sequence>
<dbReference type="EMBL" id="QXGA01003240">
    <property type="protein sequence ID" value="KAE9085717.1"/>
    <property type="molecule type" value="Genomic_DNA"/>
</dbReference>
<gene>
    <name evidence="4" type="ORF">PF006_g26190</name>
    <name evidence="3" type="ORF">PF011_g25647</name>
</gene>
<name>A0A6A3QYV8_9STRA</name>
<evidence type="ECO:0000256" key="1">
    <source>
        <dbReference type="SAM" id="MobiDB-lite"/>
    </source>
</evidence>
<feature type="region of interest" description="Disordered" evidence="1">
    <location>
        <begin position="197"/>
        <end position="239"/>
    </location>
</feature>
<reference evidence="4 5" key="1">
    <citation type="submission" date="2018-08" db="EMBL/GenBank/DDBJ databases">
        <title>Genomic investigation of the strawberry pathogen Phytophthora fragariae indicates pathogenicity is determined by transcriptional variation in three key races.</title>
        <authorList>
            <person name="Adams T.M."/>
            <person name="Armitage A.D."/>
            <person name="Sobczyk M.K."/>
            <person name="Bates H.J."/>
            <person name="Dunwell J.M."/>
            <person name="Nellist C.F."/>
            <person name="Harrison R.J."/>
        </authorList>
    </citation>
    <scope>NUCLEOTIDE SEQUENCE [LARGE SCALE GENOMIC DNA]</scope>
    <source>
        <strain evidence="4 5">NOV-5</strain>
        <strain evidence="3 6">SCRP245</strain>
    </source>
</reference>
<evidence type="ECO:0000313" key="3">
    <source>
        <dbReference type="EMBL" id="KAE8972417.1"/>
    </source>
</evidence>
<feature type="signal peptide" evidence="2">
    <location>
        <begin position="1"/>
        <end position="23"/>
    </location>
</feature>
<feature type="compositionally biased region" description="Low complexity" evidence="1">
    <location>
        <begin position="203"/>
        <end position="239"/>
    </location>
</feature>
<evidence type="ECO:0000256" key="2">
    <source>
        <dbReference type="SAM" id="SignalP"/>
    </source>
</evidence>
<dbReference type="Proteomes" id="UP000440732">
    <property type="component" value="Unassembled WGS sequence"/>
</dbReference>
<keyword evidence="2" id="KW-0732">Signal</keyword>
<accession>A0A6A3QYV8</accession>
<evidence type="ECO:0000313" key="5">
    <source>
        <dbReference type="Proteomes" id="UP000440732"/>
    </source>
</evidence>
<feature type="chain" id="PRO_5036380462" evidence="2">
    <location>
        <begin position="24"/>
        <end position="326"/>
    </location>
</feature>
<dbReference type="AlphaFoldDB" id="A0A6A3QYV8"/>
<feature type="region of interest" description="Disordered" evidence="1">
    <location>
        <begin position="252"/>
        <end position="326"/>
    </location>
</feature>
<organism evidence="4 5">
    <name type="scientific">Phytophthora fragariae</name>
    <dbReference type="NCBI Taxonomy" id="53985"/>
    <lineage>
        <taxon>Eukaryota</taxon>
        <taxon>Sar</taxon>
        <taxon>Stramenopiles</taxon>
        <taxon>Oomycota</taxon>
        <taxon>Peronosporomycetes</taxon>
        <taxon>Peronosporales</taxon>
        <taxon>Peronosporaceae</taxon>
        <taxon>Phytophthora</taxon>
    </lineage>
</organism>
<dbReference type="Proteomes" id="UP000460718">
    <property type="component" value="Unassembled WGS sequence"/>
</dbReference>
<proteinExistence type="predicted"/>